<comment type="similarity">
    <text evidence="2 6">Belongs to the sodium:solute symporter (SSF) (TC 2.A.21) family.</text>
</comment>
<evidence type="ECO:0000256" key="1">
    <source>
        <dbReference type="ARBA" id="ARBA00004141"/>
    </source>
</evidence>
<dbReference type="GO" id="GO:0005412">
    <property type="term" value="F:D-glucose:sodium symporter activity"/>
    <property type="evidence" value="ECO:0007669"/>
    <property type="project" value="TreeGrafter"/>
</dbReference>
<keyword evidence="3 7" id="KW-0812">Transmembrane</keyword>
<proteinExistence type="inferred from homology"/>
<feature type="transmembrane region" description="Helical" evidence="7">
    <location>
        <begin position="66"/>
        <end position="93"/>
    </location>
</feature>
<dbReference type="PROSITE" id="PS50283">
    <property type="entry name" value="NA_SOLUT_SYMP_3"/>
    <property type="match status" value="1"/>
</dbReference>
<dbReference type="InterPro" id="IPR001734">
    <property type="entry name" value="Na/solute_symporter"/>
</dbReference>
<dbReference type="PANTHER" id="PTHR11819">
    <property type="entry name" value="SOLUTE CARRIER FAMILY 5"/>
    <property type="match status" value="1"/>
</dbReference>
<feature type="transmembrane region" description="Helical" evidence="7">
    <location>
        <begin position="398"/>
        <end position="419"/>
    </location>
</feature>
<dbReference type="GO" id="GO:0005886">
    <property type="term" value="C:plasma membrane"/>
    <property type="evidence" value="ECO:0007669"/>
    <property type="project" value="TreeGrafter"/>
</dbReference>
<keyword evidence="4 7" id="KW-1133">Transmembrane helix</keyword>
<protein>
    <submittedName>
        <fullName evidence="8">Gm5134 protein</fullName>
    </submittedName>
</protein>
<feature type="transmembrane region" description="Helical" evidence="7">
    <location>
        <begin position="153"/>
        <end position="176"/>
    </location>
</feature>
<feature type="transmembrane region" description="Helical" evidence="7">
    <location>
        <begin position="290"/>
        <end position="310"/>
    </location>
</feature>
<organism evidence="8 9">
    <name type="scientific">Phodopus roborovskii</name>
    <name type="common">Roborovski's desert hamster</name>
    <name type="synonym">Cricetulus roborovskii</name>
    <dbReference type="NCBI Taxonomy" id="109678"/>
    <lineage>
        <taxon>Eukaryota</taxon>
        <taxon>Metazoa</taxon>
        <taxon>Chordata</taxon>
        <taxon>Craniata</taxon>
        <taxon>Vertebrata</taxon>
        <taxon>Euteleostomi</taxon>
        <taxon>Mammalia</taxon>
        <taxon>Eutheria</taxon>
        <taxon>Euarchontoglires</taxon>
        <taxon>Glires</taxon>
        <taxon>Rodentia</taxon>
        <taxon>Myomorpha</taxon>
        <taxon>Muroidea</taxon>
        <taxon>Cricetidae</taxon>
        <taxon>Cricetinae</taxon>
        <taxon>Phodopus</taxon>
    </lineage>
</organism>
<feature type="transmembrane region" description="Helical" evidence="7">
    <location>
        <begin position="653"/>
        <end position="672"/>
    </location>
</feature>
<dbReference type="Proteomes" id="UP001152836">
    <property type="component" value="Unassembled WGS sequence"/>
</dbReference>
<dbReference type="Pfam" id="PF00474">
    <property type="entry name" value="SSF"/>
    <property type="match status" value="1"/>
</dbReference>
<dbReference type="FunFam" id="1.20.1730.10:FF:000038">
    <property type="entry name" value="Similar to sodium-glucose cotransporter-like 1"/>
    <property type="match status" value="1"/>
</dbReference>
<reference evidence="8" key="1">
    <citation type="submission" date="2022-06" db="EMBL/GenBank/DDBJ databases">
        <authorList>
            <person name="Andreotti S."/>
            <person name="Wyler E."/>
        </authorList>
    </citation>
    <scope>NUCLEOTIDE SEQUENCE</scope>
</reference>
<keyword evidence="9" id="KW-1185">Reference proteome</keyword>
<evidence type="ECO:0000256" key="3">
    <source>
        <dbReference type="ARBA" id="ARBA00022692"/>
    </source>
</evidence>
<feature type="transmembrane region" description="Helical" evidence="7">
    <location>
        <begin position="502"/>
        <end position="523"/>
    </location>
</feature>
<name>A0AAU9ZCV1_PHORO</name>
<feature type="transmembrane region" description="Helical" evidence="7">
    <location>
        <begin position="35"/>
        <end position="54"/>
    </location>
</feature>
<feature type="transmembrane region" description="Helical" evidence="7">
    <location>
        <begin position="182"/>
        <end position="200"/>
    </location>
</feature>
<evidence type="ECO:0000256" key="2">
    <source>
        <dbReference type="ARBA" id="ARBA00006434"/>
    </source>
</evidence>
<feature type="transmembrane region" description="Helical" evidence="7">
    <location>
        <begin position="460"/>
        <end position="482"/>
    </location>
</feature>
<feature type="transmembrane region" description="Helical" evidence="7">
    <location>
        <begin position="431"/>
        <end position="453"/>
    </location>
</feature>
<evidence type="ECO:0000256" key="5">
    <source>
        <dbReference type="ARBA" id="ARBA00023136"/>
    </source>
</evidence>
<evidence type="ECO:0000313" key="8">
    <source>
        <dbReference type="EMBL" id="CAH6789838.1"/>
    </source>
</evidence>
<evidence type="ECO:0000256" key="7">
    <source>
        <dbReference type="SAM" id="Phobius"/>
    </source>
</evidence>
<dbReference type="InterPro" id="IPR038377">
    <property type="entry name" value="Na/Glc_symporter_sf"/>
</dbReference>
<evidence type="ECO:0000313" key="9">
    <source>
        <dbReference type="Proteomes" id="UP001152836"/>
    </source>
</evidence>
<feature type="transmembrane region" description="Helical" evidence="7">
    <location>
        <begin position="357"/>
        <end position="386"/>
    </location>
</feature>
<comment type="caution">
    <text evidence="8">The sequence shown here is derived from an EMBL/GenBank/DDBJ whole genome shotgun (WGS) entry which is preliminary data.</text>
</comment>
<gene>
    <name evidence="8" type="primary">Gm5134</name>
    <name evidence="8" type="ORF">PHOROB_LOCUS7282</name>
</gene>
<dbReference type="AlphaFoldDB" id="A0AAU9ZCV1"/>
<comment type="subcellular location">
    <subcellularLocation>
        <location evidence="1">Membrane</location>
        <topology evidence="1">Multi-pass membrane protein</topology>
    </subcellularLocation>
</comment>
<evidence type="ECO:0000256" key="4">
    <source>
        <dbReference type="ARBA" id="ARBA00022989"/>
    </source>
</evidence>
<dbReference type="PANTHER" id="PTHR11819:SF110">
    <property type="entry name" value="GENE 5134-RELATED"/>
    <property type="match status" value="1"/>
</dbReference>
<accession>A0AAU9ZCV1</accession>
<dbReference type="NCBIfam" id="TIGR00813">
    <property type="entry name" value="sss"/>
    <property type="match status" value="1"/>
</dbReference>
<dbReference type="EMBL" id="CALSGD010001418">
    <property type="protein sequence ID" value="CAH6789838.1"/>
    <property type="molecule type" value="Genomic_DNA"/>
</dbReference>
<dbReference type="Gene3D" id="1.20.1730.10">
    <property type="entry name" value="Sodium/glucose cotransporter"/>
    <property type="match status" value="1"/>
</dbReference>
<evidence type="ECO:0000256" key="6">
    <source>
        <dbReference type="RuleBase" id="RU362091"/>
    </source>
</evidence>
<keyword evidence="5 7" id="KW-0472">Membrane</keyword>
<feature type="transmembrane region" description="Helical" evidence="7">
    <location>
        <begin position="113"/>
        <end position="132"/>
    </location>
</feature>
<sequence length="673" mass="75345">MDPPENYRGISFIRNYSTMGLSIHSTTDTLVMTSYLFLVLFFGLWMGISIYSANIGSGHYMGMAGIGAASGVAVGALEWNTIFMVFVLGWIFVPIYSKAEVVTLPEYLRKRFGSLRIQLCFSFSFLLVYIFIRISMEIGFGAMFLKMVWDTDIYQTMLVVLTITAIYTITGGLTAVAYVETLQAGIMILGSVLLMCYAFREVGGYRGLVKKYFQAIPSRTQEGNWTAKPQCYMPRQDAFHIFRSGISGDIPWPGLILGATTVSLFYGCADQISVQRFLAAKSRLHMKGGCLLYGYLKLLPMFFMVMPGMISRILFSDQVACVVPSECQKFCGRQTGCSSLAYPALAIGVMPSGLKGFMLSTVCASIMSSLTSIFNSSSALFTLNIYTWIRPTATEKELMVAGRFFVIILLAVTIVWIPTIEIASSETLFEYMQVLKSCLTPSMTAVFLLAVFCKRVNEQGAFWGLILGTSVGVFRLLAEFSYGHPTCEERSKCPMFICGLHYLYFGFFIFLITLLTILAISLATKPISDKHLHGLCWSLRNSRQRRVALEKQLRWKIFPNSTSQQGMFGEAQNCFWKSWDLFCGLDKQPSSKIGPEKATGEKIKASWEQMGSSDTSAGLEALARKIATREEEEHKEKMRDWSDMPESPFWKRAVNVSGILLFALLILVHVYYA</sequence>